<dbReference type="Proteomes" id="UP000187313">
    <property type="component" value="Unassembled WGS sequence"/>
</dbReference>
<gene>
    <name evidence="1" type="ORF">BSK51_21545</name>
</gene>
<proteinExistence type="predicted"/>
<reference evidence="1 2" key="1">
    <citation type="submission" date="2016-10" db="EMBL/GenBank/DDBJ databases">
        <title>Paenibacillus species isolates.</title>
        <authorList>
            <person name="Beno S.M."/>
        </authorList>
    </citation>
    <scope>NUCLEOTIDE SEQUENCE [LARGE SCALE GENOMIC DNA]</scope>
    <source>
        <strain evidence="1 2">FSL R5-0923</strain>
    </source>
</reference>
<accession>A0ABX3HDD9</accession>
<dbReference type="EMBL" id="MPTD01000015">
    <property type="protein sequence ID" value="OMD48518.1"/>
    <property type="molecule type" value="Genomic_DNA"/>
</dbReference>
<comment type="caution">
    <text evidence="1">The sequence shown here is derived from an EMBL/GenBank/DDBJ whole genome shotgun (WGS) entry which is preliminary data.</text>
</comment>
<dbReference type="RefSeq" id="WP_076300215.1">
    <property type="nucleotide sequence ID" value="NZ_MPTD01000015.1"/>
</dbReference>
<keyword evidence="2" id="KW-1185">Reference proteome</keyword>
<evidence type="ECO:0000313" key="1">
    <source>
        <dbReference type="EMBL" id="OMD48518.1"/>
    </source>
</evidence>
<protein>
    <submittedName>
        <fullName evidence="1">Uncharacterized protein</fullName>
    </submittedName>
</protein>
<sequence length="249" mass="28956">MSRKPNIFREVRDWRERVQTRIADDVYSDDLEIEHKRLEAIDEILHYLKTLAWISHAKTKERIQYYLKKADLNARTTAAALGTSVNAIEVSVKYVSDKIRSLIDDPLSVIEQAKDVSNVESGMADFRKVTETGAPVYRHFLAGVEPYLPKPQYNPKLRLEDCRKEISRIAVFAHYAEHVLARECDLDKLAHVLSLVSSLNGSKYDRAALNHFFNGEFSQLETREYLKIGEQLNQMYRWHQTNKQNPYID</sequence>
<name>A0ABX3HDD9_9BACL</name>
<evidence type="ECO:0000313" key="2">
    <source>
        <dbReference type="Proteomes" id="UP000187313"/>
    </source>
</evidence>
<organism evidence="1 2">
    <name type="scientific">Paenibacillus odorifer</name>
    <dbReference type="NCBI Taxonomy" id="189426"/>
    <lineage>
        <taxon>Bacteria</taxon>
        <taxon>Bacillati</taxon>
        <taxon>Bacillota</taxon>
        <taxon>Bacilli</taxon>
        <taxon>Bacillales</taxon>
        <taxon>Paenibacillaceae</taxon>
        <taxon>Paenibacillus</taxon>
    </lineage>
</organism>